<evidence type="ECO:0000256" key="1">
    <source>
        <dbReference type="SAM" id="MobiDB-lite"/>
    </source>
</evidence>
<organism evidence="2 3">
    <name type="scientific">Kwoniella heveanensis BCC8398</name>
    <dbReference type="NCBI Taxonomy" id="1296120"/>
    <lineage>
        <taxon>Eukaryota</taxon>
        <taxon>Fungi</taxon>
        <taxon>Dikarya</taxon>
        <taxon>Basidiomycota</taxon>
        <taxon>Agaricomycotina</taxon>
        <taxon>Tremellomycetes</taxon>
        <taxon>Tremellales</taxon>
        <taxon>Cryptococcaceae</taxon>
        <taxon>Kwoniella</taxon>
    </lineage>
</organism>
<feature type="compositionally biased region" description="Polar residues" evidence="1">
    <location>
        <begin position="49"/>
        <end position="63"/>
    </location>
</feature>
<keyword evidence="3" id="KW-1185">Reference proteome</keyword>
<protein>
    <recommendedName>
        <fullName evidence="4">FHA domain-containing protein</fullName>
    </recommendedName>
</protein>
<evidence type="ECO:0000313" key="3">
    <source>
        <dbReference type="Proteomes" id="UP000092666"/>
    </source>
</evidence>
<dbReference type="EMBL" id="KI669501">
    <property type="protein sequence ID" value="OCF34139.1"/>
    <property type="molecule type" value="Genomic_DNA"/>
</dbReference>
<sequence>MATTPSAAKKARLSTPRTPHASSDDLESMNMDFEGIPKFSAVPLRISQGPMTPSTSTVAFSSSPRRDFLGLSSSPTRPRPAYKSSKVKLSEDIDHDLVLSEGTTLIFGRHRHSHSSSTSFTTLSSAVPKHMIHLLAHPENDASVIPLSKTASHASRVHAAIELDKSASSSTGEEVVRILVIGQNGMRVRIQGKRKGVRLVQGQQYELALAKGQAGELDFFGCKALVRTHEVEWERERLFSSSPVRAPAMYNSSMPPSSPPMMGLGFDEGVSEPEFGQSQARSPSVSIPKLGESSRSSPAVQSAAEVEEDRQSRQSSPLSPASEARRSPLPDLEPLTPVSPISQLPGSQHVTEPNEKSIKLERMDAAAAVPKPLSRAASPALPVPAEVDLAAIIASTVVFSGSSKLSLPDLVKHMLESQPSLKEHGPESRWSTWVSTELESNKMFGKVERHGKDASGHPLLPHYFYNPAEDPDASRATELGALVRPLRTAQRTGGKVIDWRPVGRGRRS</sequence>
<feature type="compositionally biased region" description="Polar residues" evidence="1">
    <location>
        <begin position="276"/>
        <end position="285"/>
    </location>
</feature>
<dbReference type="Proteomes" id="UP000092666">
    <property type="component" value="Unassembled WGS sequence"/>
</dbReference>
<feature type="compositionally biased region" description="Polar residues" evidence="1">
    <location>
        <begin position="339"/>
        <end position="351"/>
    </location>
</feature>
<evidence type="ECO:0008006" key="4">
    <source>
        <dbReference type="Google" id="ProtNLM"/>
    </source>
</evidence>
<name>A0A1B9GSU3_9TREE</name>
<dbReference type="AlphaFoldDB" id="A0A1B9GSU3"/>
<feature type="region of interest" description="Disordered" evidence="1">
    <location>
        <begin position="1"/>
        <end position="29"/>
    </location>
</feature>
<proteinExistence type="predicted"/>
<evidence type="ECO:0000313" key="2">
    <source>
        <dbReference type="EMBL" id="OCF34139.1"/>
    </source>
</evidence>
<reference evidence="3" key="2">
    <citation type="submission" date="2013-12" db="EMBL/GenBank/DDBJ databases">
        <title>Evolution of pathogenesis and genome organization in the Tremellales.</title>
        <authorList>
            <person name="Cuomo C."/>
            <person name="Litvintseva A."/>
            <person name="Heitman J."/>
            <person name="Chen Y."/>
            <person name="Sun S."/>
            <person name="Springer D."/>
            <person name="Dromer F."/>
            <person name="Young S."/>
            <person name="Zeng Q."/>
            <person name="Chapman S."/>
            <person name="Gujja S."/>
            <person name="Saif S."/>
            <person name="Birren B."/>
        </authorList>
    </citation>
    <scope>NUCLEOTIDE SEQUENCE [LARGE SCALE GENOMIC DNA]</scope>
    <source>
        <strain evidence="3">BCC8398</strain>
    </source>
</reference>
<dbReference type="OrthoDB" id="5348546at2759"/>
<gene>
    <name evidence="2" type="ORF">I316_04088</name>
</gene>
<feature type="region of interest" description="Disordered" evidence="1">
    <location>
        <begin position="489"/>
        <end position="508"/>
    </location>
</feature>
<feature type="region of interest" description="Disordered" evidence="1">
    <location>
        <begin position="44"/>
        <end position="87"/>
    </location>
</feature>
<feature type="region of interest" description="Disordered" evidence="1">
    <location>
        <begin position="246"/>
        <end position="355"/>
    </location>
</feature>
<reference evidence="2 3" key="1">
    <citation type="submission" date="2013-07" db="EMBL/GenBank/DDBJ databases">
        <title>The Genome Sequence of Cryptococcus heveanensis BCC8398.</title>
        <authorList>
            <consortium name="The Broad Institute Genome Sequencing Platform"/>
            <person name="Cuomo C."/>
            <person name="Litvintseva A."/>
            <person name="Chen Y."/>
            <person name="Heitman J."/>
            <person name="Sun S."/>
            <person name="Springer D."/>
            <person name="Dromer F."/>
            <person name="Young S.K."/>
            <person name="Zeng Q."/>
            <person name="Gargeya S."/>
            <person name="Fitzgerald M."/>
            <person name="Abouelleil A."/>
            <person name="Alvarado L."/>
            <person name="Berlin A.M."/>
            <person name="Chapman S.B."/>
            <person name="Dewar J."/>
            <person name="Goldberg J."/>
            <person name="Griggs A."/>
            <person name="Gujja S."/>
            <person name="Hansen M."/>
            <person name="Howarth C."/>
            <person name="Imamovic A."/>
            <person name="Larimer J."/>
            <person name="McCowan C."/>
            <person name="Murphy C."/>
            <person name="Pearson M."/>
            <person name="Priest M."/>
            <person name="Roberts A."/>
            <person name="Saif S."/>
            <person name="Shea T."/>
            <person name="Sykes S."/>
            <person name="Wortman J."/>
            <person name="Nusbaum C."/>
            <person name="Birren B."/>
        </authorList>
    </citation>
    <scope>NUCLEOTIDE SEQUENCE [LARGE SCALE GENOMIC DNA]</scope>
    <source>
        <strain evidence="2 3">BCC8398</strain>
    </source>
</reference>
<accession>A0A1B9GSU3</accession>